<dbReference type="AlphaFoldDB" id="A0A9P3PRI2"/>
<feature type="non-terminal residue" evidence="2">
    <location>
        <position position="303"/>
    </location>
</feature>
<gene>
    <name evidence="2" type="ORF">LshimejAT787_0906150</name>
</gene>
<reference evidence="2" key="1">
    <citation type="submission" date="2022-07" db="EMBL/GenBank/DDBJ databases">
        <title>The genome of Lyophyllum shimeji provides insight into the initial evolution of ectomycorrhizal fungal genome.</title>
        <authorList>
            <person name="Kobayashi Y."/>
            <person name="Shibata T."/>
            <person name="Hirakawa H."/>
            <person name="Shigenobu S."/>
            <person name="Nishiyama T."/>
            <person name="Yamada A."/>
            <person name="Hasebe M."/>
            <person name="Kawaguchi M."/>
        </authorList>
    </citation>
    <scope>NUCLEOTIDE SEQUENCE</scope>
    <source>
        <strain evidence="2">AT787</strain>
    </source>
</reference>
<keyword evidence="3" id="KW-1185">Reference proteome</keyword>
<proteinExistence type="predicted"/>
<feature type="compositionally biased region" description="Low complexity" evidence="1">
    <location>
        <begin position="146"/>
        <end position="164"/>
    </location>
</feature>
<comment type="caution">
    <text evidence="2">The sequence shown here is derived from an EMBL/GenBank/DDBJ whole genome shotgun (WGS) entry which is preliminary data.</text>
</comment>
<accession>A0A9P3PRI2</accession>
<organism evidence="2 3">
    <name type="scientific">Lyophyllum shimeji</name>
    <name type="common">Hon-shimeji</name>
    <name type="synonym">Tricholoma shimeji</name>
    <dbReference type="NCBI Taxonomy" id="47721"/>
    <lineage>
        <taxon>Eukaryota</taxon>
        <taxon>Fungi</taxon>
        <taxon>Dikarya</taxon>
        <taxon>Basidiomycota</taxon>
        <taxon>Agaricomycotina</taxon>
        <taxon>Agaricomycetes</taxon>
        <taxon>Agaricomycetidae</taxon>
        <taxon>Agaricales</taxon>
        <taxon>Tricholomatineae</taxon>
        <taxon>Lyophyllaceae</taxon>
        <taxon>Lyophyllum</taxon>
    </lineage>
</organism>
<dbReference type="OrthoDB" id="2355984at2759"/>
<dbReference type="EMBL" id="BRPK01000009">
    <property type="protein sequence ID" value="GLB41400.1"/>
    <property type="molecule type" value="Genomic_DNA"/>
</dbReference>
<dbReference type="Proteomes" id="UP001063166">
    <property type="component" value="Unassembled WGS sequence"/>
</dbReference>
<evidence type="ECO:0000313" key="2">
    <source>
        <dbReference type="EMBL" id="GLB41400.1"/>
    </source>
</evidence>
<sequence length="303" mass="33935">MSLYGYQFGSEPPAEEPDDGNVPGNSNEDTIPTGEDDGNDEDDSEEETPIGANEPGVFAHEVLDEIEEIIESFRDGSMSKGVATFNIIECIDGADTTPVARHTALDYYVDTLDRIQKQLDQQNKRARAVTDAWGRRGDGRSDRTGQTDLSSRWSDGPSRSSQQSSRRRNTNPGNSKFDDKLSSFGSQFDCTDSERRERSDREKGRRTEKLDVTRLPWHGRETLDQELGNPSCIRTRKLLELFGRDYAEVKRQIELSGTAPVGFPFDQWDNIIRCKAVNLDVILSSLHHVGAPKENVGRIGHTE</sequence>
<feature type="region of interest" description="Disordered" evidence="1">
    <location>
        <begin position="119"/>
        <end position="207"/>
    </location>
</feature>
<feature type="compositionally biased region" description="Acidic residues" evidence="1">
    <location>
        <begin position="34"/>
        <end position="48"/>
    </location>
</feature>
<feature type="compositionally biased region" description="Basic and acidic residues" evidence="1">
    <location>
        <begin position="192"/>
        <end position="207"/>
    </location>
</feature>
<protein>
    <submittedName>
        <fullName evidence="2">Uncharacterized protein</fullName>
    </submittedName>
</protein>
<feature type="compositionally biased region" description="Basic and acidic residues" evidence="1">
    <location>
        <begin position="133"/>
        <end position="145"/>
    </location>
</feature>
<evidence type="ECO:0000313" key="3">
    <source>
        <dbReference type="Proteomes" id="UP001063166"/>
    </source>
</evidence>
<feature type="region of interest" description="Disordered" evidence="1">
    <location>
        <begin position="1"/>
        <end position="56"/>
    </location>
</feature>
<evidence type="ECO:0000256" key="1">
    <source>
        <dbReference type="SAM" id="MobiDB-lite"/>
    </source>
</evidence>
<name>A0A9P3PRI2_LYOSH</name>